<protein>
    <recommendedName>
        <fullName evidence="8">Tetraspanin</fullName>
    </recommendedName>
</protein>
<feature type="transmembrane region" description="Helical" evidence="5">
    <location>
        <begin position="12"/>
        <end position="34"/>
    </location>
</feature>
<dbReference type="Gene3D" id="1.10.1450.10">
    <property type="entry name" value="Tetraspanin"/>
    <property type="match status" value="1"/>
</dbReference>
<feature type="transmembrane region" description="Helical" evidence="5">
    <location>
        <begin position="68"/>
        <end position="89"/>
    </location>
</feature>
<evidence type="ECO:0000256" key="2">
    <source>
        <dbReference type="ARBA" id="ARBA00022692"/>
    </source>
</evidence>
<feature type="transmembrane region" description="Helical" evidence="5">
    <location>
        <begin position="101"/>
        <end position="125"/>
    </location>
</feature>
<dbReference type="InterPro" id="IPR008952">
    <property type="entry name" value="Tetraspanin_EC2_sf"/>
</dbReference>
<evidence type="ECO:0000256" key="3">
    <source>
        <dbReference type="ARBA" id="ARBA00022989"/>
    </source>
</evidence>
<evidence type="ECO:0000256" key="5">
    <source>
        <dbReference type="SAM" id="Phobius"/>
    </source>
</evidence>
<dbReference type="SUPFAM" id="SSF48652">
    <property type="entry name" value="Tetraspanin"/>
    <property type="match status" value="1"/>
</dbReference>
<keyword evidence="4 5" id="KW-0472">Membrane</keyword>
<organism evidence="6 7">
    <name type="scientific">Chilo suppressalis</name>
    <name type="common">Asiatic rice borer moth</name>
    <dbReference type="NCBI Taxonomy" id="168631"/>
    <lineage>
        <taxon>Eukaryota</taxon>
        <taxon>Metazoa</taxon>
        <taxon>Ecdysozoa</taxon>
        <taxon>Arthropoda</taxon>
        <taxon>Hexapoda</taxon>
        <taxon>Insecta</taxon>
        <taxon>Pterygota</taxon>
        <taxon>Neoptera</taxon>
        <taxon>Endopterygota</taxon>
        <taxon>Lepidoptera</taxon>
        <taxon>Glossata</taxon>
        <taxon>Ditrysia</taxon>
        <taxon>Pyraloidea</taxon>
        <taxon>Crambidae</taxon>
        <taxon>Crambinae</taxon>
        <taxon>Chilo</taxon>
    </lineage>
</organism>
<comment type="subcellular location">
    <subcellularLocation>
        <location evidence="1">Membrane</location>
        <topology evidence="1">Multi-pass membrane protein</topology>
    </subcellularLocation>
</comment>
<dbReference type="Proteomes" id="UP001153292">
    <property type="component" value="Chromosome 19"/>
</dbReference>
<keyword evidence="3 5" id="KW-1133">Transmembrane helix</keyword>
<sequence length="330" mass="37249">MHTVGLPRTCLGFTNILFFVFGFIGFGVCLWCAVNTQFFEDVNYTITKSSMVSDIAEFVNLKLWYTPMTTILMILAILTMMTSCCGILSAGCQLKCAVKSYIFLVTIISSVAFWVFFISGTYNIYTKNENTRSYFEKTIKYNYGMENDVITYFWNYLMMEYECCGANSYKDFADSNWQKKSNKLYPVQCCKLENRTALTPISKECTQSVDPSIQTNAEIGCFDLLSKAIASNKGKLIFYVVLSVVSYLVLILFAYCVIRGEPLLGALAGSWELPASKAENPHTEPVPVRSYAQNISYTEEPPKKVVRVISAVNPFQTYKFTPNAYGGDVY</sequence>
<name>A0ABN8B5L6_CHISP</name>
<dbReference type="InterPro" id="IPR018499">
    <property type="entry name" value="Tetraspanin/Peripherin"/>
</dbReference>
<proteinExistence type="predicted"/>
<evidence type="ECO:0000256" key="4">
    <source>
        <dbReference type="ARBA" id="ARBA00023136"/>
    </source>
</evidence>
<gene>
    <name evidence="6" type="ORF">CHILSU_LOCUS4620</name>
</gene>
<accession>A0ABN8B5L6</accession>
<keyword evidence="7" id="KW-1185">Reference proteome</keyword>
<dbReference type="EMBL" id="OU963912">
    <property type="protein sequence ID" value="CAH0401397.1"/>
    <property type="molecule type" value="Genomic_DNA"/>
</dbReference>
<dbReference type="CDD" id="cd03156">
    <property type="entry name" value="uroplakin_I_like_LEL"/>
    <property type="match status" value="1"/>
</dbReference>
<evidence type="ECO:0000313" key="6">
    <source>
        <dbReference type="EMBL" id="CAH0401397.1"/>
    </source>
</evidence>
<evidence type="ECO:0000313" key="7">
    <source>
        <dbReference type="Proteomes" id="UP001153292"/>
    </source>
</evidence>
<dbReference type="Pfam" id="PF00335">
    <property type="entry name" value="Tetraspanin"/>
    <property type="match status" value="1"/>
</dbReference>
<feature type="transmembrane region" description="Helical" evidence="5">
    <location>
        <begin position="236"/>
        <end position="258"/>
    </location>
</feature>
<evidence type="ECO:0008006" key="8">
    <source>
        <dbReference type="Google" id="ProtNLM"/>
    </source>
</evidence>
<reference evidence="6" key="1">
    <citation type="submission" date="2021-12" db="EMBL/GenBank/DDBJ databases">
        <authorList>
            <person name="King R."/>
        </authorList>
    </citation>
    <scope>NUCLEOTIDE SEQUENCE</scope>
</reference>
<keyword evidence="2 5" id="KW-0812">Transmembrane</keyword>
<evidence type="ECO:0000256" key="1">
    <source>
        <dbReference type="ARBA" id="ARBA00004141"/>
    </source>
</evidence>